<evidence type="ECO:0000313" key="2">
    <source>
        <dbReference type="Proteomes" id="UP000789901"/>
    </source>
</evidence>
<organism evidence="1 2">
    <name type="scientific">Gigaspora margarita</name>
    <dbReference type="NCBI Taxonomy" id="4874"/>
    <lineage>
        <taxon>Eukaryota</taxon>
        <taxon>Fungi</taxon>
        <taxon>Fungi incertae sedis</taxon>
        <taxon>Mucoromycota</taxon>
        <taxon>Glomeromycotina</taxon>
        <taxon>Glomeromycetes</taxon>
        <taxon>Diversisporales</taxon>
        <taxon>Gigasporaceae</taxon>
        <taxon>Gigaspora</taxon>
    </lineage>
</organism>
<gene>
    <name evidence="1" type="ORF">GMARGA_LOCUS36672</name>
</gene>
<reference evidence="1 2" key="1">
    <citation type="submission" date="2021-06" db="EMBL/GenBank/DDBJ databases">
        <authorList>
            <person name="Kallberg Y."/>
            <person name="Tangrot J."/>
            <person name="Rosling A."/>
        </authorList>
    </citation>
    <scope>NUCLEOTIDE SEQUENCE [LARGE SCALE GENOMIC DNA]</scope>
    <source>
        <strain evidence="1 2">120-4 pot B 10/14</strain>
    </source>
</reference>
<protein>
    <submittedName>
        <fullName evidence="1">10268_t:CDS:1</fullName>
    </submittedName>
</protein>
<keyword evidence="2" id="KW-1185">Reference proteome</keyword>
<feature type="non-terminal residue" evidence="1">
    <location>
        <position position="1"/>
    </location>
</feature>
<accession>A0ABN7WYZ6</accession>
<sequence>FEKPYYNTTAQKISLNKQRHAKDQLCELNKLYNIAHDLGQWHNFLTQINKTKQEIEDEKKRQKLINHAAA</sequence>
<name>A0ABN7WYZ6_GIGMA</name>
<dbReference type="EMBL" id="CAJVQB010073228">
    <property type="protein sequence ID" value="CAG8843681.1"/>
    <property type="molecule type" value="Genomic_DNA"/>
</dbReference>
<dbReference type="Proteomes" id="UP000789901">
    <property type="component" value="Unassembled WGS sequence"/>
</dbReference>
<evidence type="ECO:0000313" key="1">
    <source>
        <dbReference type="EMBL" id="CAG8843681.1"/>
    </source>
</evidence>
<comment type="caution">
    <text evidence="1">The sequence shown here is derived from an EMBL/GenBank/DDBJ whole genome shotgun (WGS) entry which is preliminary data.</text>
</comment>
<proteinExistence type="predicted"/>